<evidence type="ECO:0000259" key="2">
    <source>
        <dbReference type="SMART" id="SM00867"/>
    </source>
</evidence>
<dbReference type="SUPFAM" id="SSF101874">
    <property type="entry name" value="YceI-like"/>
    <property type="match status" value="1"/>
</dbReference>
<evidence type="ECO:0000313" key="3">
    <source>
        <dbReference type="EMBL" id="RXJ44478.1"/>
    </source>
</evidence>
<comment type="caution">
    <text evidence="3">The sequence shown here is derived from an EMBL/GenBank/DDBJ whole genome shotgun (WGS) entry which is preliminary data.</text>
</comment>
<dbReference type="Proteomes" id="UP000289792">
    <property type="component" value="Unassembled WGS sequence"/>
</dbReference>
<dbReference type="InterPro" id="IPR036761">
    <property type="entry name" value="TTHA0802/YceI-like_sf"/>
</dbReference>
<dbReference type="Gene3D" id="2.40.128.110">
    <property type="entry name" value="Lipid/polyisoprenoid-binding, YceI-like"/>
    <property type="match status" value="1"/>
</dbReference>
<dbReference type="EMBL" id="SDDZ01000017">
    <property type="protein sequence ID" value="RXJ44478.1"/>
    <property type="molecule type" value="Genomic_DNA"/>
</dbReference>
<dbReference type="Pfam" id="PF04264">
    <property type="entry name" value="YceI"/>
    <property type="match status" value="1"/>
</dbReference>
<dbReference type="PANTHER" id="PTHR34406">
    <property type="entry name" value="PROTEIN YCEI"/>
    <property type="match status" value="1"/>
</dbReference>
<sequence>MITTKNITKTLLSLLFVFILSTPQVFSQTYNLNNQASKLTVSGTSSLHDWDIDAEQQKGQIVLNTSNELKIEKLTLDVTSESLKSGKGGMDKNTYKALNTGKHKSITFQLTEVKDIKSSGNDNYKTEVVGNLTIAGVTKKMTLNLDMAVSSSKVTLNGKKAFKMTDFGITPPKALLGTITTGDEITITFSTVLNK</sequence>
<protein>
    <submittedName>
        <fullName evidence="3">YceI family protein</fullName>
    </submittedName>
</protein>
<dbReference type="OrthoDB" id="9794147at2"/>
<keyword evidence="4" id="KW-1185">Reference proteome</keyword>
<feature type="domain" description="Lipid/polyisoprenoid-binding YceI-like" evidence="2">
    <location>
        <begin position="29"/>
        <end position="194"/>
    </location>
</feature>
<dbReference type="SMART" id="SM00867">
    <property type="entry name" value="YceI"/>
    <property type="match status" value="1"/>
</dbReference>
<feature type="signal peptide" evidence="1">
    <location>
        <begin position="1"/>
        <end position="27"/>
    </location>
</feature>
<gene>
    <name evidence="3" type="ORF">ESZ48_17595</name>
</gene>
<name>A0A4Q0XBH0_9FLAO</name>
<evidence type="ECO:0000313" key="4">
    <source>
        <dbReference type="Proteomes" id="UP000289792"/>
    </source>
</evidence>
<dbReference type="InterPro" id="IPR007372">
    <property type="entry name" value="Lipid/polyisoprenoid-bd_YceI"/>
</dbReference>
<dbReference type="AlphaFoldDB" id="A0A4Q0XBH0"/>
<keyword evidence="1" id="KW-0732">Signal</keyword>
<feature type="chain" id="PRO_5020355048" evidence="1">
    <location>
        <begin position="28"/>
        <end position="195"/>
    </location>
</feature>
<reference evidence="3 4" key="1">
    <citation type="submission" date="2019-01" db="EMBL/GenBank/DDBJ databases">
        <title>Genome sequence of the Antarctic species Gelidibacter gilvus ACAM 158(T).</title>
        <authorList>
            <person name="Bowman J.P."/>
        </authorList>
    </citation>
    <scope>NUCLEOTIDE SEQUENCE [LARGE SCALE GENOMIC DNA]</scope>
    <source>
        <strain evidence="3 4">IC158</strain>
    </source>
</reference>
<evidence type="ECO:0000256" key="1">
    <source>
        <dbReference type="SAM" id="SignalP"/>
    </source>
</evidence>
<proteinExistence type="predicted"/>
<dbReference type="RefSeq" id="WP_129018817.1">
    <property type="nucleotide sequence ID" value="NZ_SDDZ01000017.1"/>
</dbReference>
<accession>A0A4Q0XBH0</accession>
<organism evidence="3 4">
    <name type="scientific">Gelidibacter gilvus</name>
    <dbReference type="NCBI Taxonomy" id="59602"/>
    <lineage>
        <taxon>Bacteria</taxon>
        <taxon>Pseudomonadati</taxon>
        <taxon>Bacteroidota</taxon>
        <taxon>Flavobacteriia</taxon>
        <taxon>Flavobacteriales</taxon>
        <taxon>Flavobacteriaceae</taxon>
        <taxon>Gelidibacter</taxon>
    </lineage>
</organism>
<dbReference type="PANTHER" id="PTHR34406:SF1">
    <property type="entry name" value="PROTEIN YCEI"/>
    <property type="match status" value="1"/>
</dbReference>